<dbReference type="Proteomes" id="UP000246114">
    <property type="component" value="Unassembled WGS sequence"/>
</dbReference>
<keyword evidence="1" id="KW-1133">Transmembrane helix</keyword>
<sequence>MENIILISYEYRFNTKWSLSHISSSIFILHVFMECYFNFKSFILKALHKIRQKYVKNKL</sequence>
<protein>
    <submittedName>
        <fullName evidence="2">Uncharacterized protein</fullName>
    </submittedName>
</protein>
<gene>
    <name evidence="2" type="ORF">DBY38_03650</name>
</gene>
<accession>A0A316MDI2</accession>
<dbReference type="EMBL" id="QAMZ01000019">
    <property type="protein sequence ID" value="PWL54603.1"/>
    <property type="molecule type" value="Genomic_DNA"/>
</dbReference>
<feature type="transmembrane region" description="Helical" evidence="1">
    <location>
        <begin position="20"/>
        <end position="39"/>
    </location>
</feature>
<evidence type="ECO:0000313" key="3">
    <source>
        <dbReference type="Proteomes" id="UP000246114"/>
    </source>
</evidence>
<evidence type="ECO:0000313" key="2">
    <source>
        <dbReference type="EMBL" id="PWL54603.1"/>
    </source>
</evidence>
<name>A0A316MDI2_9CLOT</name>
<dbReference type="AlphaFoldDB" id="A0A316MDI2"/>
<evidence type="ECO:0000256" key="1">
    <source>
        <dbReference type="SAM" id="Phobius"/>
    </source>
</evidence>
<organism evidence="2 3">
    <name type="scientific">Clostridium cadaveris</name>
    <dbReference type="NCBI Taxonomy" id="1529"/>
    <lineage>
        <taxon>Bacteria</taxon>
        <taxon>Bacillati</taxon>
        <taxon>Bacillota</taxon>
        <taxon>Clostridia</taxon>
        <taxon>Eubacteriales</taxon>
        <taxon>Clostridiaceae</taxon>
        <taxon>Clostridium</taxon>
    </lineage>
</organism>
<keyword evidence="1" id="KW-0472">Membrane</keyword>
<keyword evidence="1" id="KW-0812">Transmembrane</keyword>
<reference evidence="2 3" key="1">
    <citation type="submission" date="2018-03" db="EMBL/GenBank/DDBJ databases">
        <title>The uncultured portion of the human microbiome is neutrally assembled.</title>
        <authorList>
            <person name="Jeraldo P."/>
            <person name="Boardman L."/>
            <person name="White B.A."/>
            <person name="Nelson H."/>
            <person name="Goldenfeld N."/>
            <person name="Chia N."/>
        </authorList>
    </citation>
    <scope>NUCLEOTIDE SEQUENCE [LARGE SCALE GENOMIC DNA]</scope>
    <source>
        <strain evidence="2">CIM:MAG 903</strain>
    </source>
</reference>
<comment type="caution">
    <text evidence="2">The sequence shown here is derived from an EMBL/GenBank/DDBJ whole genome shotgun (WGS) entry which is preliminary data.</text>
</comment>
<proteinExistence type="predicted"/>